<feature type="transmembrane region" description="Helical" evidence="1">
    <location>
        <begin position="233"/>
        <end position="254"/>
    </location>
</feature>
<sequence length="271" mass="30778">MRPLKTELKRWGRLVVLFIGLSGIIIPNELNAMLPHLIGSNSLKDFTIVELWVTLYNNPLFTTFTFIPLSLGLMILSSCFREINSDLFYCYLIRHETTTSYLFEKIMMIVKQSTIYFVAFNVISLLVWRIGGAEFSTELRFGNFFNQIHEGSSGVIFVQMGLQMYLGMILIGLLVGGLFLVVKRRYIVVFALLGLTLVHSVAFVLGLDGVLSLLPYTQMVYILVTDIEQIVNYYSPIVQVGMLLSYIGLVILMLDQLFKRTTLLISQQGDD</sequence>
<evidence type="ECO:0000313" key="2">
    <source>
        <dbReference type="EMBL" id="OOL81864.1"/>
    </source>
</evidence>
<comment type="caution">
    <text evidence="2">The sequence shown here is derived from an EMBL/GenBank/DDBJ whole genome shotgun (WGS) entry which is preliminary data.</text>
</comment>
<dbReference type="Proteomes" id="UP000190409">
    <property type="component" value="Unassembled WGS sequence"/>
</dbReference>
<name>A0A1S8KQ53_9LACT</name>
<keyword evidence="1" id="KW-1133">Transmembrane helix</keyword>
<dbReference type="EMBL" id="MUYF01000003">
    <property type="protein sequence ID" value="OOL81864.1"/>
    <property type="molecule type" value="Genomic_DNA"/>
</dbReference>
<keyword evidence="1" id="KW-0472">Membrane</keyword>
<feature type="transmembrane region" description="Helical" evidence="1">
    <location>
        <begin position="189"/>
        <end position="213"/>
    </location>
</feature>
<protein>
    <submittedName>
        <fullName evidence="2">Uncharacterized protein</fullName>
    </submittedName>
</protein>
<feature type="transmembrane region" description="Helical" evidence="1">
    <location>
        <begin position="162"/>
        <end position="182"/>
    </location>
</feature>
<accession>A0A1S8KQ53</accession>
<feature type="transmembrane region" description="Helical" evidence="1">
    <location>
        <begin position="56"/>
        <end position="76"/>
    </location>
</feature>
<proteinExistence type="predicted"/>
<organism evidence="2 3">
    <name type="scientific">Dolosigranulum pigrum</name>
    <dbReference type="NCBI Taxonomy" id="29394"/>
    <lineage>
        <taxon>Bacteria</taxon>
        <taxon>Bacillati</taxon>
        <taxon>Bacillota</taxon>
        <taxon>Bacilli</taxon>
        <taxon>Lactobacillales</taxon>
        <taxon>Carnobacteriaceae</taxon>
        <taxon>Dolosigranulum</taxon>
    </lineage>
</organism>
<reference evidence="2 3" key="1">
    <citation type="submission" date="2017-01" db="EMBL/GenBank/DDBJ databases">
        <title>Complete Genome Sequence of Dolosigranulum pigrum isolated from a Patient with interstitial lung disease.</title>
        <authorList>
            <person name="Mukhopadhyay R."/>
            <person name="Joaquin J."/>
            <person name="Hogue R."/>
            <person name="Fitzgerald S."/>
            <person name="Jospin G."/>
            <person name="Eisen J.A."/>
            <person name="Chaturvedi V."/>
        </authorList>
    </citation>
    <scope>NUCLEOTIDE SEQUENCE [LARGE SCALE GENOMIC DNA]</scope>
    <source>
        <strain evidence="2 3">15S00348</strain>
    </source>
</reference>
<evidence type="ECO:0000256" key="1">
    <source>
        <dbReference type="SAM" id="Phobius"/>
    </source>
</evidence>
<gene>
    <name evidence="2" type="ORF">BWX42_09260</name>
</gene>
<evidence type="ECO:0000313" key="3">
    <source>
        <dbReference type="Proteomes" id="UP000190409"/>
    </source>
</evidence>
<keyword evidence="1" id="KW-0812">Transmembrane</keyword>
<dbReference type="AlphaFoldDB" id="A0A1S8KQ53"/>
<feature type="transmembrane region" description="Helical" evidence="1">
    <location>
        <begin position="114"/>
        <end position="131"/>
    </location>
</feature>